<dbReference type="GO" id="GO:0043546">
    <property type="term" value="F:molybdopterin cofactor binding"/>
    <property type="evidence" value="ECO:0007669"/>
    <property type="project" value="InterPro"/>
</dbReference>
<proteinExistence type="inferred from homology"/>
<dbReference type="EMBL" id="VNIB01000016">
    <property type="protein sequence ID" value="TYO95808.1"/>
    <property type="molecule type" value="Genomic_DNA"/>
</dbReference>
<dbReference type="SUPFAM" id="SSF53706">
    <property type="entry name" value="Formate dehydrogenase/DMSO reductase, domains 1-3"/>
    <property type="match status" value="1"/>
</dbReference>
<evidence type="ECO:0000256" key="3">
    <source>
        <dbReference type="ARBA" id="ARBA00004418"/>
    </source>
</evidence>
<dbReference type="InterPro" id="IPR009010">
    <property type="entry name" value="Asp_de-COase-like_dom_sf"/>
</dbReference>
<dbReference type="GO" id="GO:0051539">
    <property type="term" value="F:4 iron, 4 sulfur cluster binding"/>
    <property type="evidence" value="ECO:0007669"/>
    <property type="project" value="UniProtKB-KW"/>
</dbReference>
<protein>
    <submittedName>
        <fullName evidence="17">Formate dehydrogenase major subunit</fullName>
    </submittedName>
</protein>
<dbReference type="CDD" id="cd02792">
    <property type="entry name" value="MopB_CT_Formate-Dh-Na-like"/>
    <property type="match status" value="1"/>
</dbReference>
<dbReference type="PROSITE" id="PS00932">
    <property type="entry name" value="MOLYBDOPTERIN_PROK_3"/>
    <property type="match status" value="1"/>
</dbReference>
<dbReference type="GO" id="GO:0030151">
    <property type="term" value="F:molybdenum ion binding"/>
    <property type="evidence" value="ECO:0007669"/>
    <property type="project" value="TreeGrafter"/>
</dbReference>
<keyword evidence="10" id="KW-0712">Selenocysteine</keyword>
<dbReference type="InterPro" id="IPR006657">
    <property type="entry name" value="MoPterin_dinucl-bd_dom"/>
</dbReference>
<evidence type="ECO:0000256" key="14">
    <source>
        <dbReference type="ARBA" id="ARBA00023245"/>
    </source>
</evidence>
<keyword evidence="14" id="KW-0826">Tungsten</keyword>
<evidence type="ECO:0000313" key="17">
    <source>
        <dbReference type="EMBL" id="TYO95808.1"/>
    </source>
</evidence>
<dbReference type="GO" id="GO:0042597">
    <property type="term" value="C:periplasmic space"/>
    <property type="evidence" value="ECO:0007669"/>
    <property type="project" value="UniProtKB-SubCell"/>
</dbReference>
<dbReference type="PANTHER" id="PTHR43598">
    <property type="entry name" value="TUNGSTEN-CONTAINING FORMYLMETHANOFURAN DEHYDROGENASE 2 SUBUNIT B"/>
    <property type="match status" value="1"/>
</dbReference>
<dbReference type="InterPro" id="IPR006656">
    <property type="entry name" value="Mopterin_OxRdtase"/>
</dbReference>
<comment type="caution">
    <text evidence="17">The sequence shown here is derived from an EMBL/GenBank/DDBJ whole genome shotgun (WGS) entry which is preliminary data.</text>
</comment>
<evidence type="ECO:0000259" key="16">
    <source>
        <dbReference type="Pfam" id="PF01568"/>
    </source>
</evidence>
<evidence type="ECO:0000256" key="13">
    <source>
        <dbReference type="ARBA" id="ARBA00023014"/>
    </source>
</evidence>
<dbReference type="Pfam" id="PF01568">
    <property type="entry name" value="Molydop_binding"/>
    <property type="match status" value="1"/>
</dbReference>
<dbReference type="AlphaFoldDB" id="A0A5D3WEV5"/>
<feature type="domain" description="Molybdopterin dinucleotide-binding" evidence="16">
    <location>
        <begin position="687"/>
        <end position="805"/>
    </location>
</feature>
<evidence type="ECO:0000256" key="9">
    <source>
        <dbReference type="ARBA" id="ARBA00022837"/>
    </source>
</evidence>
<dbReference type="SUPFAM" id="SSF50692">
    <property type="entry name" value="ADC-like"/>
    <property type="match status" value="1"/>
</dbReference>
<evidence type="ECO:0000256" key="4">
    <source>
        <dbReference type="ARBA" id="ARBA00010312"/>
    </source>
</evidence>
<keyword evidence="13" id="KW-0411">Iron-sulfur</keyword>
<dbReference type="Gene3D" id="2.40.40.20">
    <property type="match status" value="1"/>
</dbReference>
<keyword evidence="11" id="KW-0560">Oxidoreductase</keyword>
<evidence type="ECO:0000256" key="12">
    <source>
        <dbReference type="ARBA" id="ARBA00023004"/>
    </source>
</evidence>
<evidence type="ECO:0000256" key="5">
    <source>
        <dbReference type="ARBA" id="ARBA00022485"/>
    </source>
</evidence>
<keyword evidence="9" id="KW-0106">Calcium</keyword>
<keyword evidence="12" id="KW-0408">Iron</keyword>
<evidence type="ECO:0000259" key="15">
    <source>
        <dbReference type="Pfam" id="PF00384"/>
    </source>
</evidence>
<dbReference type="Pfam" id="PF00384">
    <property type="entry name" value="Molybdopterin"/>
    <property type="match status" value="1"/>
</dbReference>
<comment type="subcellular location">
    <subcellularLocation>
        <location evidence="3">Periplasm</location>
    </subcellularLocation>
</comment>
<keyword evidence="6" id="KW-0479">Metal-binding</keyword>
<evidence type="ECO:0000256" key="2">
    <source>
        <dbReference type="ARBA" id="ARBA00001966"/>
    </source>
</evidence>
<keyword evidence="7" id="KW-0732">Signal</keyword>
<evidence type="ECO:0000256" key="11">
    <source>
        <dbReference type="ARBA" id="ARBA00023002"/>
    </source>
</evidence>
<dbReference type="GO" id="GO:0009061">
    <property type="term" value="P:anaerobic respiration"/>
    <property type="evidence" value="ECO:0007669"/>
    <property type="project" value="TreeGrafter"/>
</dbReference>
<organism evidence="17 18">
    <name type="scientific">Geothermobacter ehrlichii</name>
    <dbReference type="NCBI Taxonomy" id="213224"/>
    <lineage>
        <taxon>Bacteria</taxon>
        <taxon>Pseudomonadati</taxon>
        <taxon>Thermodesulfobacteriota</taxon>
        <taxon>Desulfuromonadia</taxon>
        <taxon>Desulfuromonadales</taxon>
        <taxon>Geothermobacteraceae</taxon>
        <taxon>Geothermobacter</taxon>
    </lineage>
</organism>
<evidence type="ECO:0000256" key="10">
    <source>
        <dbReference type="ARBA" id="ARBA00022933"/>
    </source>
</evidence>
<dbReference type="GO" id="GO:0008863">
    <property type="term" value="F:formate dehydrogenase (NAD+) activity"/>
    <property type="evidence" value="ECO:0007669"/>
    <property type="project" value="InterPro"/>
</dbReference>
<comment type="cofactor">
    <cofactor evidence="2">
        <name>[4Fe-4S] cluster</name>
        <dbReference type="ChEBI" id="CHEBI:49883"/>
    </cofactor>
</comment>
<sequence>MTNHWIDIRNSDVILVMGSNAAENHPISFRYVLEARERGAKLLSVDPRFTRTSARADVYAPLRSGTDIAFLGGMINYILENGLYHREYLRLHTNATFLVDPRFRMPGELDGLFSGYNAETRSYDKSTWGFQRDENGVPRTDPEMEDPNCVFQLLKKHFSRYTLEVVSDITGTPVKKLEQIYRIYGSTGRPGRAATIMYAMGWTQHTVGTQNIRTMAIIQLLLGNIGVAGGGVNALRGESNVQGSTDHCLLFHILPGYLPTPKASLKDLATYIAKTTPTTGDPQSANWWGNRGKYITSLLRAHFDTSLTAADEFGYQLLPKLDDGQNASWLMLFDRMIRGQIKGFFAWGQNPACSGSNANKVRRALARLDWMVVVNLFDNETASFWKGPGMDPARIDTEVFFLPVAASFEKEGSVTNSGRWAQWRYQAVEPLGDSRHDSEIMNELYFRVRQRYAAEGGAFPDPILKLSWNYGFRMPDGRVRKIDIHAVAREINGYFLRDKVVKGKSFKKGDLVPSFAYLQDDGSTSSGNWLYCQSYNGNGNNMARRSHRDPSGIGLYPEWAWCWPVNRRILYNRASVNADGVPWDRKRPVIWWTGTRWEGDVPDGGWKPLSQPGSKKSFIMLPDGVASIFGAKMKEGPFPEHYEPLESPIEANPLSGTRNNPAMKLFHEGKDRLPEDVFYTSDKRYPFVATTYRVTEHWQTGVMSRNTPWLLEMQPQLFVELSPELARERGIGDGEKVRVSSGRGSVEAIAIVTRRFRPFRIRGKTIHQVGLPWCFGWSTPNAGDSANLLTPTIGDANTMIPETKAFMVNVEKLG</sequence>
<dbReference type="FunFam" id="3.40.228.10:FF:000009">
    <property type="entry name" value="Formate dehydrogenase, alpha subunit, selenocysteine-containing"/>
    <property type="match status" value="1"/>
</dbReference>
<comment type="similarity">
    <text evidence="4">Belongs to the prokaryotic molybdopterin-containing oxidoreductase family.</text>
</comment>
<feature type="domain" description="Molybdopterin oxidoreductase" evidence="15">
    <location>
        <begin position="2"/>
        <end position="445"/>
    </location>
</feature>
<dbReference type="PANTHER" id="PTHR43598:SF1">
    <property type="entry name" value="FORMATE DEHYDROGENASE-O MAJOR SUBUNIT"/>
    <property type="match status" value="1"/>
</dbReference>
<evidence type="ECO:0000256" key="7">
    <source>
        <dbReference type="ARBA" id="ARBA00022729"/>
    </source>
</evidence>
<dbReference type="Gene3D" id="3.40.50.740">
    <property type="match status" value="1"/>
</dbReference>
<reference evidence="17 18" key="1">
    <citation type="submission" date="2019-07" db="EMBL/GenBank/DDBJ databases">
        <title>Genomic Encyclopedia of Type Strains, Phase IV (KMG-IV): sequencing the most valuable type-strain genomes for metagenomic binning, comparative biology and taxonomic classification.</title>
        <authorList>
            <person name="Goeker M."/>
        </authorList>
    </citation>
    <scope>NUCLEOTIDE SEQUENCE [LARGE SCALE GENOMIC DNA]</scope>
    <source>
        <strain evidence="17 18">SS015</strain>
    </source>
</reference>
<keyword evidence="8" id="KW-0574">Periplasm</keyword>
<dbReference type="InterPro" id="IPR006443">
    <property type="entry name" value="Formate-DH-alph_fdnG"/>
</dbReference>
<dbReference type="NCBIfam" id="TIGR01553">
    <property type="entry name" value="formate-DH-alph"/>
    <property type="match status" value="1"/>
</dbReference>
<name>A0A5D3WEV5_9BACT</name>
<keyword evidence="18" id="KW-1185">Reference proteome</keyword>
<gene>
    <name evidence="17" type="ORF">EDC39_11614</name>
</gene>
<keyword evidence="5" id="KW-0004">4Fe-4S</keyword>
<accession>A0A5D3WEV5</accession>
<evidence type="ECO:0000256" key="6">
    <source>
        <dbReference type="ARBA" id="ARBA00022723"/>
    </source>
</evidence>
<dbReference type="Gene3D" id="3.40.228.10">
    <property type="entry name" value="Dimethylsulfoxide Reductase, domain 2"/>
    <property type="match status" value="2"/>
</dbReference>
<dbReference type="Proteomes" id="UP000324159">
    <property type="component" value="Unassembled WGS sequence"/>
</dbReference>
<dbReference type="InterPro" id="IPR006655">
    <property type="entry name" value="Mopterin_OxRdtase_prok_CS"/>
</dbReference>
<evidence type="ECO:0000256" key="1">
    <source>
        <dbReference type="ARBA" id="ARBA00001930"/>
    </source>
</evidence>
<dbReference type="GO" id="GO:0009055">
    <property type="term" value="F:electron transfer activity"/>
    <property type="evidence" value="ECO:0007669"/>
    <property type="project" value="InterPro"/>
</dbReference>
<comment type="cofactor">
    <cofactor evidence="1">
        <name>W-bis(molybdopterin guanine dinucleotide)</name>
        <dbReference type="ChEBI" id="CHEBI:60537"/>
    </cofactor>
</comment>
<evidence type="ECO:0000313" key="18">
    <source>
        <dbReference type="Proteomes" id="UP000324159"/>
    </source>
</evidence>
<dbReference type="GO" id="GO:0047111">
    <property type="term" value="F:formate dehydrogenase (cytochrome-c-553) activity"/>
    <property type="evidence" value="ECO:0007669"/>
    <property type="project" value="InterPro"/>
</dbReference>
<evidence type="ECO:0000256" key="8">
    <source>
        <dbReference type="ARBA" id="ARBA00022764"/>
    </source>
</evidence>